<accession>A0A2N8PPM5</accession>
<feature type="transmembrane region" description="Helical" evidence="5">
    <location>
        <begin position="218"/>
        <end position="239"/>
    </location>
</feature>
<proteinExistence type="predicted"/>
<sequence>MPGNQATQERSWHVDDSQRVGSWRELGSHFGTAAVLAGGVLIGAVNIYLAASLLPTAVADIGGERLYAWNATVFLTAQVVATMLVSRTLSRYGNVSSYLIGFGVFAVGSAVCAASPAMPVLLVGRGAQGLGAGLLTGLGFALIYSALPRHLWVRGTALISAMFGLGNFVGPALGGLFAQFGSWRLAFVVLAVASGVMAVFVPRVLPRSGRDGEHPAEVPLSALVLVVGAAGALSVAGILANKVLMVAFIALALMLVMAFVVTERRSRVRVLPRQTYRAGSALRWVYLTIVFLAAGVAVEIFLPLFGQRMGGLPPVAAGFFGAALSLGWSASQVVSSSARRQRTVRRLRVAGPALLAAGLAMLALLQQRDAPLLLVLAWLPVLLLAGTGIGLAMPHLSVAAMSSTPDKVEGEKAAAAIATVLTMATAFGAAVAGLLVNLGGPAMLNSARYLLLGFAALSALGVATALRADHLARLTERRRESGAEAGDHERHR</sequence>
<evidence type="ECO:0000256" key="2">
    <source>
        <dbReference type="ARBA" id="ARBA00022692"/>
    </source>
</evidence>
<evidence type="ECO:0000256" key="4">
    <source>
        <dbReference type="ARBA" id="ARBA00023136"/>
    </source>
</evidence>
<evidence type="ECO:0000256" key="1">
    <source>
        <dbReference type="ARBA" id="ARBA00004651"/>
    </source>
</evidence>
<dbReference type="Pfam" id="PF07690">
    <property type="entry name" value="MFS_1"/>
    <property type="match status" value="1"/>
</dbReference>
<dbReference type="GO" id="GO:0022857">
    <property type="term" value="F:transmembrane transporter activity"/>
    <property type="evidence" value="ECO:0007669"/>
    <property type="project" value="InterPro"/>
</dbReference>
<dbReference type="PANTHER" id="PTHR23501">
    <property type="entry name" value="MAJOR FACILITATOR SUPERFAMILY"/>
    <property type="match status" value="1"/>
</dbReference>
<organism evidence="7 8">
    <name type="scientific">Streptomyces noursei</name>
    <name type="common">Streptomyces albulus</name>
    <dbReference type="NCBI Taxonomy" id="1971"/>
    <lineage>
        <taxon>Bacteria</taxon>
        <taxon>Bacillati</taxon>
        <taxon>Actinomycetota</taxon>
        <taxon>Actinomycetes</taxon>
        <taxon>Kitasatosporales</taxon>
        <taxon>Streptomycetaceae</taxon>
        <taxon>Streptomyces</taxon>
    </lineage>
</organism>
<feature type="transmembrane region" description="Helical" evidence="5">
    <location>
        <begin position="349"/>
        <end position="366"/>
    </location>
</feature>
<feature type="transmembrane region" description="Helical" evidence="5">
    <location>
        <begin position="159"/>
        <end position="180"/>
    </location>
</feature>
<feature type="transmembrane region" description="Helical" evidence="5">
    <location>
        <begin position="33"/>
        <end position="54"/>
    </location>
</feature>
<dbReference type="Proteomes" id="UP000236047">
    <property type="component" value="Unassembled WGS sequence"/>
</dbReference>
<comment type="subcellular location">
    <subcellularLocation>
        <location evidence="1">Cell membrane</location>
        <topology evidence="1">Multi-pass membrane protein</topology>
    </subcellularLocation>
</comment>
<feature type="transmembrane region" description="Helical" evidence="5">
    <location>
        <begin position="311"/>
        <end position="328"/>
    </location>
</feature>
<protein>
    <submittedName>
        <fullName evidence="7">Multidrug transporter</fullName>
    </submittedName>
</protein>
<keyword evidence="2 5" id="KW-0812">Transmembrane</keyword>
<feature type="transmembrane region" description="Helical" evidence="5">
    <location>
        <begin position="372"/>
        <end position="392"/>
    </location>
</feature>
<evidence type="ECO:0000313" key="8">
    <source>
        <dbReference type="Proteomes" id="UP000236047"/>
    </source>
</evidence>
<evidence type="ECO:0000259" key="6">
    <source>
        <dbReference type="PROSITE" id="PS50850"/>
    </source>
</evidence>
<feature type="transmembrane region" description="Helical" evidence="5">
    <location>
        <begin position="413"/>
        <end position="435"/>
    </location>
</feature>
<dbReference type="EMBL" id="LJSN01000002">
    <property type="protein sequence ID" value="PNE42969.1"/>
    <property type="molecule type" value="Genomic_DNA"/>
</dbReference>
<dbReference type="GO" id="GO:0005886">
    <property type="term" value="C:plasma membrane"/>
    <property type="evidence" value="ECO:0007669"/>
    <property type="project" value="UniProtKB-SubCell"/>
</dbReference>
<dbReference type="Gene3D" id="1.20.1250.20">
    <property type="entry name" value="MFS general substrate transporter like domains"/>
    <property type="match status" value="1"/>
</dbReference>
<dbReference type="InterPro" id="IPR011701">
    <property type="entry name" value="MFS"/>
</dbReference>
<keyword evidence="8" id="KW-1185">Reference proteome</keyword>
<evidence type="ECO:0000256" key="5">
    <source>
        <dbReference type="SAM" id="Phobius"/>
    </source>
</evidence>
<dbReference type="PANTHER" id="PTHR23501:SF154">
    <property type="entry name" value="MULTIDRUG-EFFLUX TRANSPORTER RV1634-RELATED"/>
    <property type="match status" value="1"/>
</dbReference>
<keyword evidence="3 5" id="KW-1133">Transmembrane helix</keyword>
<dbReference type="Gene3D" id="1.20.1720.10">
    <property type="entry name" value="Multidrug resistance protein D"/>
    <property type="match status" value="1"/>
</dbReference>
<feature type="transmembrane region" description="Helical" evidence="5">
    <location>
        <begin position="98"/>
        <end position="118"/>
    </location>
</feature>
<feature type="transmembrane region" description="Helical" evidence="5">
    <location>
        <begin position="130"/>
        <end position="147"/>
    </location>
</feature>
<gene>
    <name evidence="7" type="ORF">AOB60_05190</name>
</gene>
<dbReference type="InterPro" id="IPR001958">
    <property type="entry name" value="Tet-R_TetA/multi-R_MdtG-like"/>
</dbReference>
<feature type="transmembrane region" description="Helical" evidence="5">
    <location>
        <begin position="66"/>
        <end position="86"/>
    </location>
</feature>
<dbReference type="PRINTS" id="PR01035">
    <property type="entry name" value="TCRTETA"/>
</dbReference>
<dbReference type="AlphaFoldDB" id="A0A2N8PPM5"/>
<name>A0A2N8PPM5_STRNR</name>
<comment type="caution">
    <text evidence="7">The sequence shown here is derived from an EMBL/GenBank/DDBJ whole genome shotgun (WGS) entry which is preliminary data.</text>
</comment>
<dbReference type="PROSITE" id="PS50850">
    <property type="entry name" value="MFS"/>
    <property type="match status" value="1"/>
</dbReference>
<dbReference type="InterPro" id="IPR036259">
    <property type="entry name" value="MFS_trans_sf"/>
</dbReference>
<feature type="transmembrane region" description="Helical" evidence="5">
    <location>
        <begin position="245"/>
        <end position="263"/>
    </location>
</feature>
<keyword evidence="4 5" id="KW-0472">Membrane</keyword>
<dbReference type="InterPro" id="IPR020846">
    <property type="entry name" value="MFS_dom"/>
</dbReference>
<feature type="domain" description="Major facilitator superfamily (MFS) profile" evidence="6">
    <location>
        <begin position="32"/>
        <end position="473"/>
    </location>
</feature>
<evidence type="ECO:0000313" key="7">
    <source>
        <dbReference type="EMBL" id="PNE42969.1"/>
    </source>
</evidence>
<feature type="transmembrane region" description="Helical" evidence="5">
    <location>
        <begin position="284"/>
        <end position="305"/>
    </location>
</feature>
<feature type="transmembrane region" description="Helical" evidence="5">
    <location>
        <begin position="447"/>
        <end position="468"/>
    </location>
</feature>
<feature type="transmembrane region" description="Helical" evidence="5">
    <location>
        <begin position="186"/>
        <end position="206"/>
    </location>
</feature>
<reference evidence="8" key="1">
    <citation type="submission" date="2015-09" db="EMBL/GenBank/DDBJ databases">
        <authorList>
            <person name="Graham D.E."/>
            <person name="Mahan K.M."/>
            <person name="Klingeman D.M."/>
            <person name="Fida T."/>
            <person name="Giannone R.J."/>
            <person name="Hettich R.L."/>
            <person name="Parry R.J."/>
            <person name="Spain J.C."/>
        </authorList>
    </citation>
    <scope>NUCLEOTIDE SEQUENCE [LARGE SCALE GENOMIC DNA]</scope>
    <source>
        <strain evidence="8">JCM 4701</strain>
    </source>
</reference>
<dbReference type="SUPFAM" id="SSF103473">
    <property type="entry name" value="MFS general substrate transporter"/>
    <property type="match status" value="1"/>
</dbReference>
<evidence type="ECO:0000256" key="3">
    <source>
        <dbReference type="ARBA" id="ARBA00022989"/>
    </source>
</evidence>